<proteinExistence type="predicted"/>
<gene>
    <name evidence="1" type="ORF">N1032_23640</name>
</gene>
<evidence type="ECO:0000313" key="1">
    <source>
        <dbReference type="EMBL" id="MCS5736728.1"/>
    </source>
</evidence>
<sequence>MSSILKQDTLKNIDVTIKLKYVHGLRQVWVLEIEHKNKVQRYSFLTEEQAIKEHRRIFDAFEQRNIQKAQEDLDNIVKQVLEEGYTNGNRTVYATITVSVRGEPSCRHFSNVHTYEEGR</sequence>
<accession>A0ABT2H9V8</accession>
<comment type="caution">
    <text evidence="1">The sequence shown here is derived from an EMBL/GenBank/DDBJ whole genome shotgun (WGS) entry which is preliminary data.</text>
</comment>
<evidence type="ECO:0000313" key="2">
    <source>
        <dbReference type="Proteomes" id="UP001165586"/>
    </source>
</evidence>
<keyword evidence="2" id="KW-1185">Reference proteome</keyword>
<dbReference type="EMBL" id="JANLCJ010000140">
    <property type="protein sequence ID" value="MCS5736728.1"/>
    <property type="molecule type" value="Genomic_DNA"/>
</dbReference>
<protein>
    <submittedName>
        <fullName evidence="1">Uncharacterized protein</fullName>
    </submittedName>
</protein>
<reference evidence="1" key="1">
    <citation type="submission" date="2022-08" db="EMBL/GenBank/DDBJ databases">
        <authorList>
            <person name="Deng Y."/>
            <person name="Han X.-F."/>
            <person name="Zhang Y.-Q."/>
        </authorList>
    </citation>
    <scope>NUCLEOTIDE SEQUENCE</scope>
    <source>
        <strain evidence="1">CPCC 203386</strain>
    </source>
</reference>
<dbReference type="RefSeq" id="WP_259542817.1">
    <property type="nucleotide sequence ID" value="NZ_JANLCJ010000140.1"/>
</dbReference>
<name>A0ABT2H9V8_9MICO</name>
<dbReference type="Proteomes" id="UP001165586">
    <property type="component" value="Unassembled WGS sequence"/>
</dbReference>
<organism evidence="1 2">
    <name type="scientific">Herbiconiux daphne</name>
    <dbReference type="NCBI Taxonomy" id="2970914"/>
    <lineage>
        <taxon>Bacteria</taxon>
        <taxon>Bacillati</taxon>
        <taxon>Actinomycetota</taxon>
        <taxon>Actinomycetes</taxon>
        <taxon>Micrococcales</taxon>
        <taxon>Microbacteriaceae</taxon>
        <taxon>Herbiconiux</taxon>
    </lineage>
</organism>